<dbReference type="InParanoid" id="A0A1M6GHV8"/>
<organism evidence="1 2">
    <name type="scientific">Rubritalea squalenifaciens DSM 18772</name>
    <dbReference type="NCBI Taxonomy" id="1123071"/>
    <lineage>
        <taxon>Bacteria</taxon>
        <taxon>Pseudomonadati</taxon>
        <taxon>Verrucomicrobiota</taxon>
        <taxon>Verrucomicrobiia</taxon>
        <taxon>Verrucomicrobiales</taxon>
        <taxon>Rubritaleaceae</taxon>
        <taxon>Rubritalea</taxon>
    </lineage>
</organism>
<evidence type="ECO:0000313" key="2">
    <source>
        <dbReference type="Proteomes" id="UP000184510"/>
    </source>
</evidence>
<dbReference type="Proteomes" id="UP000184510">
    <property type="component" value="Unassembled WGS sequence"/>
</dbReference>
<accession>A0A1M6GHV8</accession>
<protein>
    <submittedName>
        <fullName evidence="1">Uncharacterized protein</fullName>
    </submittedName>
</protein>
<dbReference type="AlphaFoldDB" id="A0A1M6GHV8"/>
<reference evidence="1 2" key="1">
    <citation type="submission" date="2016-11" db="EMBL/GenBank/DDBJ databases">
        <authorList>
            <person name="Jaros S."/>
            <person name="Januszkiewicz K."/>
            <person name="Wedrychowicz H."/>
        </authorList>
    </citation>
    <scope>NUCLEOTIDE SEQUENCE [LARGE SCALE GENOMIC DNA]</scope>
    <source>
        <strain evidence="1 2">DSM 18772</strain>
    </source>
</reference>
<keyword evidence="2" id="KW-1185">Reference proteome</keyword>
<name>A0A1M6GHV8_9BACT</name>
<gene>
    <name evidence="1" type="ORF">SAMN02745181_1175</name>
</gene>
<evidence type="ECO:0000313" key="1">
    <source>
        <dbReference type="EMBL" id="SHJ09534.1"/>
    </source>
</evidence>
<sequence>MLLSTAGFFSATIIPEKLGLEVDLVVFFFVEDKHEVTRVYIVRIVPGSYFTTSERIEKPMSRYAYFGILYGQHVTQKYRLPRAILSPAPRTLSHRHPEEASL</sequence>
<dbReference type="EMBL" id="FQYR01000003">
    <property type="protein sequence ID" value="SHJ09534.1"/>
    <property type="molecule type" value="Genomic_DNA"/>
</dbReference>
<proteinExistence type="predicted"/>